<proteinExistence type="predicted"/>
<dbReference type="EMBL" id="UINC01092376">
    <property type="protein sequence ID" value="SVC45902.1"/>
    <property type="molecule type" value="Genomic_DNA"/>
</dbReference>
<reference evidence="1" key="1">
    <citation type="submission" date="2018-05" db="EMBL/GenBank/DDBJ databases">
        <authorList>
            <person name="Lanie J.A."/>
            <person name="Ng W.-L."/>
            <person name="Kazmierczak K.M."/>
            <person name="Andrzejewski T.M."/>
            <person name="Davidsen T.M."/>
            <person name="Wayne K.J."/>
            <person name="Tettelin H."/>
            <person name="Glass J.I."/>
            <person name="Rusch D."/>
            <person name="Podicherti R."/>
            <person name="Tsui H.-C.T."/>
            <person name="Winkler M.E."/>
        </authorList>
    </citation>
    <scope>NUCLEOTIDE SEQUENCE</scope>
</reference>
<organism evidence="1">
    <name type="scientific">marine metagenome</name>
    <dbReference type="NCBI Taxonomy" id="408172"/>
    <lineage>
        <taxon>unclassified sequences</taxon>
        <taxon>metagenomes</taxon>
        <taxon>ecological metagenomes</taxon>
    </lineage>
</organism>
<protein>
    <submittedName>
        <fullName evidence="1">Uncharacterized protein</fullName>
    </submittedName>
</protein>
<evidence type="ECO:0000313" key="1">
    <source>
        <dbReference type="EMBL" id="SVC45902.1"/>
    </source>
</evidence>
<sequence length="64" mass="7636">MPKLREQKFKRRRALRKMQAVPTCRRPLGELLAFGDWQWVLLAGHDRMDHLAVINFRLFVPPSH</sequence>
<name>A0A382MEP3_9ZZZZ</name>
<gene>
    <name evidence="1" type="ORF">METZ01_LOCUS298756</name>
</gene>
<dbReference type="AlphaFoldDB" id="A0A382MEP3"/>
<accession>A0A382MEP3</accession>